<evidence type="ECO:0000313" key="1">
    <source>
        <dbReference type="EMBL" id="PZR81894.1"/>
    </source>
</evidence>
<dbReference type="InterPro" id="IPR017850">
    <property type="entry name" value="Alkaline_phosphatase_core_sf"/>
</dbReference>
<protein>
    <submittedName>
        <fullName evidence="1">Uncharacterized protein</fullName>
    </submittedName>
</protein>
<dbReference type="AlphaFoldDB" id="A0A2W6AEK7"/>
<dbReference type="Proteomes" id="UP000248724">
    <property type="component" value="Unassembled WGS sequence"/>
</dbReference>
<dbReference type="EMBL" id="QHBU01000090">
    <property type="protein sequence ID" value="PZR81894.1"/>
    <property type="molecule type" value="Genomic_DNA"/>
</dbReference>
<comment type="caution">
    <text evidence="1">The sequence shown here is derived from an EMBL/GenBank/DDBJ whole genome shotgun (WGS) entry which is preliminary data.</text>
</comment>
<dbReference type="SUPFAM" id="SSF53649">
    <property type="entry name" value="Alkaline phosphatase-like"/>
    <property type="match status" value="1"/>
</dbReference>
<accession>A0A2W6AEK7</accession>
<evidence type="ECO:0000313" key="2">
    <source>
        <dbReference type="Proteomes" id="UP000248724"/>
    </source>
</evidence>
<name>A0A2W6AEK7_9BACT</name>
<gene>
    <name evidence="1" type="ORF">DLM65_05025</name>
</gene>
<reference evidence="1 2" key="1">
    <citation type="journal article" date="2017" name="Nature">
        <title>Atmospheric trace gases support primary production in Antarctic desert surface soil.</title>
        <authorList>
            <person name="Ji M."/>
            <person name="Greening C."/>
            <person name="Vanwonterghem I."/>
            <person name="Carere C.R."/>
            <person name="Bay S.K."/>
            <person name="Steen J.A."/>
            <person name="Montgomery K."/>
            <person name="Lines T."/>
            <person name="Beardall J."/>
            <person name="van Dorst J."/>
            <person name="Snape I."/>
            <person name="Stott M.B."/>
            <person name="Hugenholtz P."/>
            <person name="Ferrari B.C."/>
        </authorList>
    </citation>
    <scope>NUCLEOTIDE SEQUENCE [LARGE SCALE GENOMIC DNA]</scope>
    <source>
        <strain evidence="1">RRmetagenome_bin12</strain>
    </source>
</reference>
<organism evidence="1 2">
    <name type="scientific">Candidatus Aeolococcus gillhamiae</name>
    <dbReference type="NCBI Taxonomy" id="3127015"/>
    <lineage>
        <taxon>Bacteria</taxon>
        <taxon>Bacillati</taxon>
        <taxon>Candidatus Dormiibacterota</taxon>
        <taxon>Candidatus Dormibacteria</taxon>
        <taxon>Candidatus Aeolococcales</taxon>
        <taxon>Candidatus Aeolococcaceae</taxon>
        <taxon>Candidatus Aeolococcus</taxon>
    </lineage>
</organism>
<feature type="non-terminal residue" evidence="1">
    <location>
        <position position="1"/>
    </location>
</feature>
<dbReference type="Gene3D" id="3.40.720.10">
    <property type="entry name" value="Alkaline Phosphatase, subunit A"/>
    <property type="match status" value="1"/>
</dbReference>
<sequence>GFKALFGHKNVVPAIGGTGAGGTVLNDVYNGNPPGATISQFPGFDAMTAANSLGYVASMQEHGVPVTYAYISDSHDAHSGQSSLCPGFSPPSSNCAYGPGEDGYVKALKAQDDAFAAFFARLAADGINPSNTVFNFSSEENDHFAGTLNPIPAGCDGVSVRCTYDHTVATSSRPGQIGEVAINGKSLLASQKANTTPFYLRNDSAPNFWVNGNPPQTSATVRQLERDVARLSITNPYAGTSEPVVERMADRTEMDILHMVTADPARTPTFTAFAKAADYVNASDCPRPAPPGTPVCSNPQFAWIHGDFQPEITTTWLGMVGPGIKAAGTDSTTFTDHTDIRPTVLALAGLRDDYRSDGRVITEILRGDAVPQALRVHGPQVEQMGALYKQLNAAVGQFGLDTLAVSTPALTSGTSANDSVYANLEARLRALGGFRDQVALRMSEDLNGGAFDGRPIDENELRSLVAQAQALLAQVHAMARAVAPGYR</sequence>
<proteinExistence type="predicted"/>